<dbReference type="EMBL" id="AUPC02000094">
    <property type="protein sequence ID" value="POG72527.1"/>
    <property type="molecule type" value="Genomic_DNA"/>
</dbReference>
<keyword evidence="2" id="KW-1185">Reference proteome</keyword>
<comment type="caution">
    <text evidence="1">The sequence shown here is derived from an EMBL/GenBank/DDBJ whole genome shotgun (WGS) entry which is preliminary data.</text>
</comment>
<proteinExistence type="predicted"/>
<name>A0A2P4Q4F6_RHIID</name>
<sequence length="121" mass="14287">MDEVNFITNYFDVNHRPDKNIYIIVVFSTSTDYLYKRPRLDFNNIPLDLGQSPTQLLHTGGCFWDYQESSELEQELRKEDPENTYICKVSRCLANIEKFYDISLFLVKFGIDIVDDMEVID</sequence>
<evidence type="ECO:0000313" key="2">
    <source>
        <dbReference type="Proteomes" id="UP000018888"/>
    </source>
</evidence>
<gene>
    <name evidence="1" type="ORF">GLOIN_2v1477599</name>
</gene>
<dbReference type="Proteomes" id="UP000018888">
    <property type="component" value="Unassembled WGS sequence"/>
</dbReference>
<reference evidence="1 2" key="2">
    <citation type="journal article" date="2018" name="New Phytol.">
        <title>High intraspecific genome diversity in the model arbuscular mycorrhizal symbiont Rhizophagus irregularis.</title>
        <authorList>
            <person name="Chen E.C.H."/>
            <person name="Morin E."/>
            <person name="Beaudet D."/>
            <person name="Noel J."/>
            <person name="Yildirir G."/>
            <person name="Ndikumana S."/>
            <person name="Charron P."/>
            <person name="St-Onge C."/>
            <person name="Giorgi J."/>
            <person name="Kruger M."/>
            <person name="Marton T."/>
            <person name="Ropars J."/>
            <person name="Grigoriev I.V."/>
            <person name="Hainaut M."/>
            <person name="Henrissat B."/>
            <person name="Roux C."/>
            <person name="Martin F."/>
            <person name="Corradi N."/>
        </authorList>
    </citation>
    <scope>NUCLEOTIDE SEQUENCE [LARGE SCALE GENOMIC DNA]</scope>
    <source>
        <strain evidence="1 2">DAOM 197198</strain>
    </source>
</reference>
<evidence type="ECO:0000313" key="1">
    <source>
        <dbReference type="EMBL" id="POG72527.1"/>
    </source>
</evidence>
<accession>A0A2P4Q4F6</accession>
<dbReference type="AlphaFoldDB" id="A0A2P4Q4F6"/>
<protein>
    <submittedName>
        <fullName evidence="1">Uncharacterized protein</fullName>
    </submittedName>
</protein>
<organism evidence="1 2">
    <name type="scientific">Rhizophagus irregularis (strain DAOM 181602 / DAOM 197198 / MUCL 43194)</name>
    <name type="common">Arbuscular mycorrhizal fungus</name>
    <name type="synonym">Glomus intraradices</name>
    <dbReference type="NCBI Taxonomy" id="747089"/>
    <lineage>
        <taxon>Eukaryota</taxon>
        <taxon>Fungi</taxon>
        <taxon>Fungi incertae sedis</taxon>
        <taxon>Mucoromycota</taxon>
        <taxon>Glomeromycotina</taxon>
        <taxon>Glomeromycetes</taxon>
        <taxon>Glomerales</taxon>
        <taxon>Glomeraceae</taxon>
        <taxon>Rhizophagus</taxon>
    </lineage>
</organism>
<reference evidence="1 2" key="1">
    <citation type="journal article" date="2013" name="Proc. Natl. Acad. Sci. U.S.A.">
        <title>Genome of an arbuscular mycorrhizal fungus provides insight into the oldest plant symbiosis.</title>
        <authorList>
            <person name="Tisserant E."/>
            <person name="Malbreil M."/>
            <person name="Kuo A."/>
            <person name="Kohler A."/>
            <person name="Symeonidi A."/>
            <person name="Balestrini R."/>
            <person name="Charron P."/>
            <person name="Duensing N."/>
            <person name="Frei Dit Frey N."/>
            <person name="Gianinazzi-Pearson V."/>
            <person name="Gilbert L.B."/>
            <person name="Handa Y."/>
            <person name="Herr J.R."/>
            <person name="Hijri M."/>
            <person name="Koul R."/>
            <person name="Kawaguchi M."/>
            <person name="Krajinski F."/>
            <person name="Lammers P.J."/>
            <person name="Masclaux F.G."/>
            <person name="Murat C."/>
            <person name="Morin E."/>
            <person name="Ndikumana S."/>
            <person name="Pagni M."/>
            <person name="Petitpierre D."/>
            <person name="Requena N."/>
            <person name="Rosikiewicz P."/>
            <person name="Riley R."/>
            <person name="Saito K."/>
            <person name="San Clemente H."/>
            <person name="Shapiro H."/>
            <person name="van Tuinen D."/>
            <person name="Becard G."/>
            <person name="Bonfante P."/>
            <person name="Paszkowski U."/>
            <person name="Shachar-Hill Y.Y."/>
            <person name="Tuskan G.A."/>
            <person name="Young P.W."/>
            <person name="Sanders I.R."/>
            <person name="Henrissat B."/>
            <person name="Rensing S.A."/>
            <person name="Grigoriev I.V."/>
            <person name="Corradi N."/>
            <person name="Roux C."/>
            <person name="Martin F."/>
        </authorList>
    </citation>
    <scope>NUCLEOTIDE SEQUENCE [LARGE SCALE GENOMIC DNA]</scope>
    <source>
        <strain evidence="1 2">DAOM 197198</strain>
    </source>
</reference>